<evidence type="ECO:0000256" key="6">
    <source>
        <dbReference type="ARBA" id="ARBA00023027"/>
    </source>
</evidence>
<dbReference type="Proteomes" id="UP000182264">
    <property type="component" value="Chromosome"/>
</dbReference>
<dbReference type="InterPro" id="IPR041856">
    <property type="entry name" value="NAD+_synth_C"/>
</dbReference>
<dbReference type="CDD" id="cd00553">
    <property type="entry name" value="NAD_synthase"/>
    <property type="match status" value="1"/>
</dbReference>
<dbReference type="HAMAP" id="MF_02090">
    <property type="entry name" value="NadE_glutamine_dep"/>
    <property type="match status" value="1"/>
</dbReference>
<evidence type="ECO:0000256" key="3">
    <source>
        <dbReference type="ARBA" id="ARBA00022598"/>
    </source>
</evidence>
<evidence type="ECO:0000313" key="12">
    <source>
        <dbReference type="Proteomes" id="UP000182264"/>
    </source>
</evidence>
<dbReference type="SUPFAM" id="SSF52402">
    <property type="entry name" value="Adenine nucleotide alpha hydrolases-like"/>
    <property type="match status" value="1"/>
</dbReference>
<comment type="pathway">
    <text evidence="1 7 8">Cofactor biosynthesis; NAD(+) biosynthesis; NAD(+) from deamido-NAD(+) (L-Gln route): step 1/1.</text>
</comment>
<comment type="caution">
    <text evidence="7">Lacks conserved residue(s) required for the propagation of feature annotation.</text>
</comment>
<dbReference type="OrthoDB" id="9799210at2"/>
<sequence>MDIRMASHGYVRVGVCTPACRVADVAYNCEQIRNLVAETPDCRFFVFPELCVTAYTCGDLFFQPLLVEKARSALLELAAFTSEHRVTLVVGAPIAFRGRLYNCAVFLSDGEIRGVVPKRFLPNTQEFYEERWFSSASDLEATHLEWEGQRIPFGDDLLFRAGSMPDCLIGIEICEDAWVANPPSGRLAVAGATLLLNLSASPELLGKMEYRRALVQAQSARCLAAYVYASSGPGESSTDLVFSGHSLIAENGAILAETERFRFDSQIIVADLDIERLVNERFKNNSYGSSRSEASFRVIEFSLADLTCEQLLRPVVATPFVPQAVEERAHRCHEIFAIQTTGLAKRLLHTGATRAVIGISGGLDSTLALLVTVKAFDKLGFSRSGIETVTMPGFGTTQRTRSNAERLAEMLGTSLRVIPIDAAVRQHFADIGHDESVHDITYENSQARERTQILMNIANQVNGLLIGTGDLSELALGWCTYNGDHMSMYAVNTGVPKTLVRYLVSWCADAEFSGAIAAILHDVCDTPVSPELLPPHENGEIKQRTEDKIGPYLLHDFFLYHAVRLQNRPSKIFFLAKQAFGGDFSDPQLLHWLKTFYRRFFSQQFKRSCLPDGPKVGSVVLSPRGDWRMPSDASAALWLDDLHQLEGVVGEG</sequence>
<evidence type="ECO:0000313" key="11">
    <source>
        <dbReference type="EMBL" id="APG25350.1"/>
    </source>
</evidence>
<evidence type="ECO:0000256" key="1">
    <source>
        <dbReference type="ARBA" id="ARBA00005188"/>
    </source>
</evidence>
<dbReference type="EC" id="6.3.5.1" evidence="7 8"/>
<dbReference type="PANTHER" id="PTHR23090:SF9">
    <property type="entry name" value="GLUTAMINE-DEPENDENT NAD(+) SYNTHETASE"/>
    <property type="match status" value="1"/>
</dbReference>
<reference evidence="11 12" key="1">
    <citation type="journal article" date="2017" name="Genome Announc.">
        <title>Complete Genome Sequences of Two Acetylene-Fermenting Pelobacter acetylenicus Strains.</title>
        <authorList>
            <person name="Sutton J.M."/>
            <person name="Baesman S.M."/>
            <person name="Fierst J.L."/>
            <person name="Poret-Peterson A.T."/>
            <person name="Oremland R.S."/>
            <person name="Dunlap D.S."/>
            <person name="Akob D.M."/>
        </authorList>
    </citation>
    <scope>NUCLEOTIDE SEQUENCE [LARGE SCALE GENOMIC DNA]</scope>
    <source>
        <strain evidence="11 12">DSM 3247</strain>
    </source>
</reference>
<proteinExistence type="inferred from homology"/>
<comment type="similarity">
    <text evidence="9">Belongs to the NAD synthetase family.</text>
</comment>
<organism evidence="11 12">
    <name type="scientific">Syntrophotalea acetylenica</name>
    <name type="common">Pelobacter acetylenicus</name>
    <dbReference type="NCBI Taxonomy" id="29542"/>
    <lineage>
        <taxon>Bacteria</taxon>
        <taxon>Pseudomonadati</taxon>
        <taxon>Thermodesulfobacteriota</taxon>
        <taxon>Desulfuromonadia</taxon>
        <taxon>Desulfuromonadales</taxon>
        <taxon>Syntrophotaleaceae</taxon>
        <taxon>Syntrophotalea</taxon>
    </lineage>
</organism>
<dbReference type="InterPro" id="IPR003694">
    <property type="entry name" value="NAD_synthase"/>
</dbReference>
<evidence type="ECO:0000256" key="5">
    <source>
        <dbReference type="ARBA" id="ARBA00022840"/>
    </source>
</evidence>
<dbReference type="InterPro" id="IPR014729">
    <property type="entry name" value="Rossmann-like_a/b/a_fold"/>
</dbReference>
<dbReference type="Pfam" id="PF02540">
    <property type="entry name" value="NAD_synthase"/>
    <property type="match status" value="1"/>
</dbReference>
<feature type="binding site" evidence="7">
    <location>
        <position position="606"/>
    </location>
    <ligand>
        <name>deamido-NAD(+)</name>
        <dbReference type="ChEBI" id="CHEBI:58437"/>
        <note>ligand shared between two neighboring subunits</note>
    </ligand>
</feature>
<accession>A0A1L3GHG8</accession>
<dbReference type="Gene3D" id="1.10.10.1140">
    <property type="entry name" value="Glutamine-dependent NAD+ synthetase, C-terminal domain"/>
    <property type="match status" value="1"/>
</dbReference>
<feature type="active site" description="Nucleophile; for glutaminase activity" evidence="7">
    <location>
        <position position="174"/>
    </location>
</feature>
<feature type="domain" description="CN hydrolase" evidence="10">
    <location>
        <begin position="11"/>
        <end position="274"/>
    </location>
</feature>
<dbReference type="PANTHER" id="PTHR23090">
    <property type="entry name" value="NH 3 /GLUTAMINE-DEPENDENT NAD + SYNTHETASE"/>
    <property type="match status" value="1"/>
</dbReference>
<comment type="function">
    <text evidence="7">Catalyzes the ATP-dependent amidation of deamido-NAD to form NAD. Uses L-glutamine as a nitrogen source.</text>
</comment>
<dbReference type="CDD" id="cd07570">
    <property type="entry name" value="GAT_Gln-NAD-synth"/>
    <property type="match status" value="1"/>
</dbReference>
<evidence type="ECO:0000256" key="9">
    <source>
        <dbReference type="RuleBase" id="RU003811"/>
    </source>
</evidence>
<dbReference type="GO" id="GO:0009435">
    <property type="term" value="P:NAD+ biosynthetic process"/>
    <property type="evidence" value="ECO:0007669"/>
    <property type="project" value="UniProtKB-UniRule"/>
</dbReference>
<dbReference type="GO" id="GO:0008795">
    <property type="term" value="F:NAD+ synthase activity"/>
    <property type="evidence" value="ECO:0007669"/>
    <property type="project" value="UniProtKB-UniRule"/>
</dbReference>
<keyword evidence="4 7" id="KW-0547">Nucleotide-binding</keyword>
<keyword evidence="12" id="KW-1185">Reference proteome</keyword>
<evidence type="ECO:0000256" key="8">
    <source>
        <dbReference type="PIRNR" id="PIRNR006630"/>
    </source>
</evidence>
<evidence type="ECO:0000259" key="10">
    <source>
        <dbReference type="PROSITE" id="PS50263"/>
    </source>
</evidence>
<dbReference type="NCBIfam" id="TIGR00552">
    <property type="entry name" value="nadE"/>
    <property type="match status" value="1"/>
</dbReference>
<dbReference type="InterPro" id="IPR022310">
    <property type="entry name" value="NAD/GMP_synthase"/>
</dbReference>
<dbReference type="Gene3D" id="3.60.110.10">
    <property type="entry name" value="Carbon-nitrogen hydrolase"/>
    <property type="match status" value="1"/>
</dbReference>
<comment type="similarity">
    <text evidence="2 7 8">In the C-terminal section; belongs to the NAD synthetase family.</text>
</comment>
<dbReference type="GO" id="GO:0003952">
    <property type="term" value="F:NAD+ synthase (glutamine-hydrolyzing) activity"/>
    <property type="evidence" value="ECO:0007669"/>
    <property type="project" value="UniProtKB-UniRule"/>
</dbReference>
<evidence type="ECO:0000256" key="4">
    <source>
        <dbReference type="ARBA" id="ARBA00022741"/>
    </source>
</evidence>
<gene>
    <name evidence="7" type="primary">nadE</name>
    <name evidence="11" type="ORF">A7E75_10210</name>
</gene>
<keyword evidence="5 7" id="KW-0067">ATP-binding</keyword>
<dbReference type="STRING" id="29542.A6070_04215"/>
<feature type="binding site" evidence="7">
    <location>
        <position position="473"/>
    </location>
    <ligand>
        <name>deamido-NAD(+)</name>
        <dbReference type="ChEBI" id="CHEBI:58437"/>
        <note>ligand shared between two neighboring subunits</note>
    </ligand>
</feature>
<dbReference type="NCBIfam" id="NF002730">
    <property type="entry name" value="PRK02628.1"/>
    <property type="match status" value="1"/>
</dbReference>
<dbReference type="Pfam" id="PF00795">
    <property type="entry name" value="CN_hydrolase"/>
    <property type="match status" value="1"/>
</dbReference>
<feature type="active site" description="Proton acceptor; for glutaminase activity" evidence="7">
    <location>
        <position position="49"/>
    </location>
</feature>
<dbReference type="InterPro" id="IPR003010">
    <property type="entry name" value="C-N_Hydrolase"/>
</dbReference>
<feature type="binding site" evidence="7">
    <location>
        <begin position="358"/>
        <end position="365"/>
    </location>
    <ligand>
        <name>ATP</name>
        <dbReference type="ChEBI" id="CHEBI:30616"/>
    </ligand>
</feature>
<evidence type="ECO:0000256" key="2">
    <source>
        <dbReference type="ARBA" id="ARBA00007145"/>
    </source>
</evidence>
<feature type="active site" description="For glutaminase activity" evidence="7">
    <location>
        <position position="118"/>
    </location>
</feature>
<keyword evidence="6 7" id="KW-0520">NAD</keyword>
<dbReference type="RefSeq" id="WP_072287201.1">
    <property type="nucleotide sequence ID" value="NZ_CP015455.1"/>
</dbReference>
<feature type="binding site" evidence="7">
    <location>
        <position position="207"/>
    </location>
    <ligand>
        <name>L-glutamine</name>
        <dbReference type="ChEBI" id="CHEBI:58359"/>
    </ligand>
</feature>
<feature type="binding site" evidence="7">
    <location>
        <position position="201"/>
    </location>
    <ligand>
        <name>L-glutamine</name>
        <dbReference type="ChEBI" id="CHEBI:58359"/>
    </ligand>
</feature>
<evidence type="ECO:0000256" key="7">
    <source>
        <dbReference type="HAMAP-Rule" id="MF_02090"/>
    </source>
</evidence>
<dbReference type="SUPFAM" id="SSF56317">
    <property type="entry name" value="Carbon-nitrogen hydrolase"/>
    <property type="match status" value="1"/>
</dbReference>
<dbReference type="UniPathway" id="UPA00253">
    <property type="reaction ID" value="UER00334"/>
</dbReference>
<feature type="binding site" evidence="7">
    <location>
        <position position="444"/>
    </location>
    <ligand>
        <name>deamido-NAD(+)</name>
        <dbReference type="ChEBI" id="CHEBI:58437"/>
        <note>ligand shared between two neighboring subunits</note>
    </ligand>
</feature>
<dbReference type="InterPro" id="IPR014445">
    <property type="entry name" value="Gln-dep_NAD_synthase"/>
</dbReference>
<feature type="binding site" evidence="7">
    <location>
        <begin position="478"/>
        <end position="481"/>
    </location>
    <ligand>
        <name>deamido-NAD(+)</name>
        <dbReference type="ChEBI" id="CHEBI:58437"/>
        <note>ligand shared between two neighboring subunits</note>
    </ligand>
</feature>
<dbReference type="AlphaFoldDB" id="A0A1L3GHG8"/>
<name>A0A1L3GHG8_SYNAC</name>
<dbReference type="PIRSF" id="PIRSF006630">
    <property type="entry name" value="NADS_GAT"/>
    <property type="match status" value="1"/>
</dbReference>
<dbReference type="EMBL" id="CP015518">
    <property type="protein sequence ID" value="APG25350.1"/>
    <property type="molecule type" value="Genomic_DNA"/>
</dbReference>
<dbReference type="PROSITE" id="PS50263">
    <property type="entry name" value="CN_HYDROLASE"/>
    <property type="match status" value="1"/>
</dbReference>
<dbReference type="GO" id="GO:0004359">
    <property type="term" value="F:glutaminase activity"/>
    <property type="evidence" value="ECO:0007669"/>
    <property type="project" value="InterPro"/>
</dbReference>
<dbReference type="GO" id="GO:0005737">
    <property type="term" value="C:cytoplasm"/>
    <property type="evidence" value="ECO:0007669"/>
    <property type="project" value="InterPro"/>
</dbReference>
<keyword evidence="3 7" id="KW-0436">Ligase</keyword>
<dbReference type="InterPro" id="IPR036526">
    <property type="entry name" value="C-N_Hydrolase_sf"/>
</dbReference>
<dbReference type="GO" id="GO:0005524">
    <property type="term" value="F:ATP binding"/>
    <property type="evidence" value="ECO:0007669"/>
    <property type="project" value="UniProtKB-UniRule"/>
</dbReference>
<protein>
    <recommendedName>
        <fullName evidence="7 8">Glutamine-dependent NAD(+) synthetase</fullName>
        <ecNumber evidence="7 8">6.3.5.1</ecNumber>
    </recommendedName>
    <alternativeName>
        <fullName evidence="7 8">NAD(+) synthase [glutamine-hydrolyzing]</fullName>
    </alternativeName>
</protein>
<feature type="binding site" evidence="7">
    <location>
        <position position="468"/>
    </location>
    <ligand>
        <name>ATP</name>
        <dbReference type="ChEBI" id="CHEBI:30616"/>
    </ligand>
</feature>
<dbReference type="Gene3D" id="3.40.50.620">
    <property type="entry name" value="HUPs"/>
    <property type="match status" value="1"/>
</dbReference>
<dbReference type="KEGG" id="pace:A6070_04215"/>
<comment type="catalytic activity">
    <reaction evidence="7 8">
        <text>deamido-NAD(+) + L-glutamine + ATP + H2O = L-glutamate + AMP + diphosphate + NAD(+) + H(+)</text>
        <dbReference type="Rhea" id="RHEA:24384"/>
        <dbReference type="ChEBI" id="CHEBI:15377"/>
        <dbReference type="ChEBI" id="CHEBI:15378"/>
        <dbReference type="ChEBI" id="CHEBI:29985"/>
        <dbReference type="ChEBI" id="CHEBI:30616"/>
        <dbReference type="ChEBI" id="CHEBI:33019"/>
        <dbReference type="ChEBI" id="CHEBI:57540"/>
        <dbReference type="ChEBI" id="CHEBI:58359"/>
        <dbReference type="ChEBI" id="CHEBI:58437"/>
        <dbReference type="ChEBI" id="CHEBI:456215"/>
        <dbReference type="EC" id="6.3.5.1"/>
    </reaction>
</comment>